<sequence>MISFIWMGHLNSETNCSLCQLGPKSLAKQLPDKQVTLWVPDSLTEQANNLFSDYPNITIRSVQAMLRKEYGRLEYIDERAEHIRVLYDMMQATESYTAQKDLMSFAIMAEYGGYYFDCTTTFDERIKLPEPHDFKITLQQVCQDWEEETYPLYSSDIWAFAAPRGHQLFMYSLGKELDLYFGDSAVRVWENNQTGSFSAALTTGLVDLYDTQLAKGTPIQHEAAKKWLKEHSWTDTPTDFGHEVPELGLTKYNTGLWRRIPGELPTDPINSNAFHKLGLFSRAASNPPSSSVREEDNDNSPKPAAL</sequence>
<gene>
    <name evidence="2" type="ORF">Lwor_0611</name>
</gene>
<proteinExistence type="predicted"/>
<comment type="caution">
    <text evidence="2">The sequence shown here is derived from an EMBL/GenBank/DDBJ whole genome shotgun (WGS) entry which is preliminary data.</text>
</comment>
<organism evidence="2 3">
    <name type="scientific">Legionella worsleiensis</name>
    <dbReference type="NCBI Taxonomy" id="45076"/>
    <lineage>
        <taxon>Bacteria</taxon>
        <taxon>Pseudomonadati</taxon>
        <taxon>Pseudomonadota</taxon>
        <taxon>Gammaproteobacteria</taxon>
        <taxon>Legionellales</taxon>
        <taxon>Legionellaceae</taxon>
        <taxon>Legionella</taxon>
    </lineage>
</organism>
<dbReference type="Proteomes" id="UP000054662">
    <property type="component" value="Unassembled WGS sequence"/>
</dbReference>
<dbReference type="InterPro" id="IPR029044">
    <property type="entry name" value="Nucleotide-diphossugar_trans"/>
</dbReference>
<dbReference type="STRING" id="45076.Lwor_0611"/>
<feature type="region of interest" description="Disordered" evidence="1">
    <location>
        <begin position="281"/>
        <end position="306"/>
    </location>
</feature>
<keyword evidence="3" id="KW-1185">Reference proteome</keyword>
<evidence type="ECO:0000256" key="1">
    <source>
        <dbReference type="SAM" id="MobiDB-lite"/>
    </source>
</evidence>
<dbReference type="RefSeq" id="WP_058492440.1">
    <property type="nucleotide sequence ID" value="NZ_CBCRUR010000006.1"/>
</dbReference>
<dbReference type="EMBL" id="LNZC01000004">
    <property type="protein sequence ID" value="KTD81573.1"/>
    <property type="molecule type" value="Genomic_DNA"/>
</dbReference>
<name>A0A0W1AJS0_9GAMM</name>
<reference evidence="2 3" key="1">
    <citation type="submission" date="2015-11" db="EMBL/GenBank/DDBJ databases">
        <title>Genomic analysis of 38 Legionella species identifies large and diverse effector repertoires.</title>
        <authorList>
            <person name="Burstein D."/>
            <person name="Amaro F."/>
            <person name="Zusman T."/>
            <person name="Lifshitz Z."/>
            <person name="Cohen O."/>
            <person name="Gilbert J.A."/>
            <person name="Pupko T."/>
            <person name="Shuman H.A."/>
            <person name="Segal G."/>
        </authorList>
    </citation>
    <scope>NUCLEOTIDE SEQUENCE [LARGE SCALE GENOMIC DNA]</scope>
    <source>
        <strain evidence="2 3">ATCC 49508</strain>
    </source>
</reference>
<protein>
    <submittedName>
        <fullName evidence="2">Uncharacterized protein</fullName>
    </submittedName>
</protein>
<evidence type="ECO:0000313" key="3">
    <source>
        <dbReference type="Proteomes" id="UP000054662"/>
    </source>
</evidence>
<dbReference type="Gene3D" id="3.90.550.20">
    <property type="match status" value="1"/>
</dbReference>
<dbReference type="AlphaFoldDB" id="A0A0W1AJS0"/>
<dbReference type="OrthoDB" id="7022734at2"/>
<accession>A0A0W1AJS0</accession>
<dbReference type="PATRIC" id="fig|45076.6.peg.672"/>
<dbReference type="SUPFAM" id="SSF53448">
    <property type="entry name" value="Nucleotide-diphospho-sugar transferases"/>
    <property type="match status" value="1"/>
</dbReference>
<evidence type="ECO:0000313" key="2">
    <source>
        <dbReference type="EMBL" id="KTD81573.1"/>
    </source>
</evidence>